<dbReference type="Proteomes" id="UP000440367">
    <property type="component" value="Unassembled WGS sequence"/>
</dbReference>
<dbReference type="EMBL" id="QXFZ01000575">
    <property type="protein sequence ID" value="KAE9111492.1"/>
    <property type="molecule type" value="Genomic_DNA"/>
</dbReference>
<dbReference type="OrthoDB" id="10274467at2759"/>
<dbReference type="EMBL" id="QXGA01000507">
    <property type="protein sequence ID" value="KAE9144896.1"/>
    <property type="molecule type" value="Genomic_DNA"/>
</dbReference>
<dbReference type="Proteomes" id="UP000460718">
    <property type="component" value="Unassembled WGS sequence"/>
</dbReference>
<keyword evidence="12" id="KW-1185">Reference proteome</keyword>
<evidence type="ECO:0000313" key="20">
    <source>
        <dbReference type="Proteomes" id="UP000488956"/>
    </source>
</evidence>
<proteinExistence type="predicted"/>
<evidence type="ECO:0000313" key="17">
    <source>
        <dbReference type="Proteomes" id="UP000460718"/>
    </source>
</evidence>
<dbReference type="EMBL" id="QXGF01000636">
    <property type="protein sequence ID" value="KAE8937466.1"/>
    <property type="molecule type" value="Genomic_DNA"/>
</dbReference>
<dbReference type="Proteomes" id="UP000433483">
    <property type="component" value="Unassembled WGS sequence"/>
</dbReference>
<evidence type="ECO:0000313" key="6">
    <source>
        <dbReference type="EMBL" id="KAE9210419.1"/>
    </source>
</evidence>
<dbReference type="Proteomes" id="UP000486351">
    <property type="component" value="Unassembled WGS sequence"/>
</dbReference>
<dbReference type="EMBL" id="QXFY01000519">
    <property type="protein sequence ID" value="KAE9342048.1"/>
    <property type="molecule type" value="Genomic_DNA"/>
</dbReference>
<evidence type="ECO:0000313" key="19">
    <source>
        <dbReference type="Proteomes" id="UP000486351"/>
    </source>
</evidence>
<organism evidence="5 15">
    <name type="scientific">Phytophthora fragariae</name>
    <dbReference type="NCBI Taxonomy" id="53985"/>
    <lineage>
        <taxon>Eukaryota</taxon>
        <taxon>Sar</taxon>
        <taxon>Stramenopiles</taxon>
        <taxon>Oomycota</taxon>
        <taxon>Peronosporomycetes</taxon>
        <taxon>Peronosporales</taxon>
        <taxon>Peronosporaceae</taxon>
        <taxon>Phytophthora</taxon>
    </lineage>
</organism>
<dbReference type="Proteomes" id="UP000437068">
    <property type="component" value="Unassembled WGS sequence"/>
</dbReference>
<evidence type="ECO:0000313" key="16">
    <source>
        <dbReference type="Proteomes" id="UP000441208"/>
    </source>
</evidence>
<evidence type="ECO:0000313" key="1">
    <source>
        <dbReference type="EMBL" id="KAE8937466.1"/>
    </source>
</evidence>
<evidence type="ECO:0000313" key="9">
    <source>
        <dbReference type="EMBL" id="KAE9310123.1"/>
    </source>
</evidence>
<evidence type="ECO:0000313" key="8">
    <source>
        <dbReference type="EMBL" id="KAE9238930.1"/>
    </source>
</evidence>
<dbReference type="EMBL" id="QXGE01000520">
    <property type="protein sequence ID" value="KAE9310123.1"/>
    <property type="molecule type" value="Genomic_DNA"/>
</dbReference>
<evidence type="ECO:0000313" key="4">
    <source>
        <dbReference type="EMBL" id="KAE9112137.1"/>
    </source>
</evidence>
<dbReference type="Proteomes" id="UP000476176">
    <property type="component" value="Unassembled WGS sequence"/>
</dbReference>
<evidence type="ECO:0000313" key="11">
    <source>
        <dbReference type="Proteomes" id="UP000429523"/>
    </source>
</evidence>
<evidence type="ECO:0000313" key="2">
    <source>
        <dbReference type="EMBL" id="KAE9010184.1"/>
    </source>
</evidence>
<dbReference type="Proteomes" id="UP000429523">
    <property type="component" value="Unassembled WGS sequence"/>
</dbReference>
<evidence type="ECO:0000313" key="3">
    <source>
        <dbReference type="EMBL" id="KAE9111492.1"/>
    </source>
</evidence>
<dbReference type="EMBL" id="QXFX01000537">
    <property type="protein sequence ID" value="KAE9112137.1"/>
    <property type="molecule type" value="Genomic_DNA"/>
</dbReference>
<evidence type="ECO:0000313" key="15">
    <source>
        <dbReference type="Proteomes" id="UP000440732"/>
    </source>
</evidence>
<evidence type="ECO:0000313" key="13">
    <source>
        <dbReference type="Proteomes" id="UP000437068"/>
    </source>
</evidence>
<dbReference type="Proteomes" id="UP000488956">
    <property type="component" value="Unassembled WGS sequence"/>
</dbReference>
<accession>A0A6A3U1A1</accession>
<protein>
    <submittedName>
        <fullName evidence="5">Uncharacterized protein</fullName>
    </submittedName>
</protein>
<reference evidence="11 12" key="1">
    <citation type="submission" date="2018-08" db="EMBL/GenBank/DDBJ databases">
        <title>Genomic investigation of the strawberry pathogen Phytophthora fragariae indicates pathogenicity is determined by transcriptional variation in three key races.</title>
        <authorList>
            <person name="Adams T.M."/>
            <person name="Armitage A.D."/>
            <person name="Sobczyk M.K."/>
            <person name="Bates H.J."/>
            <person name="Dunwell J.M."/>
            <person name="Nellist C.F."/>
            <person name="Harrison R.J."/>
        </authorList>
    </citation>
    <scope>NUCLEOTIDE SEQUENCE [LARGE SCALE GENOMIC DNA]</scope>
    <source>
        <strain evidence="9 13">A4</strain>
        <strain evidence="8 14">BC-1</strain>
        <strain evidence="7 18">BC-23</strain>
        <strain evidence="6 12">NOV-27</strain>
        <strain evidence="5 15">NOV-5</strain>
        <strain evidence="3 16">NOV-71</strain>
        <strain evidence="10 19">NOV-77</strain>
        <strain evidence="1 11">NOV-9</strain>
        <strain evidence="4 20">ONT-3</strain>
        <strain evidence="2 17">SCRP245</strain>
    </source>
</reference>
<dbReference type="EMBL" id="QXFW01000508">
    <property type="protein sequence ID" value="KAE9010184.1"/>
    <property type="molecule type" value="Genomic_DNA"/>
</dbReference>
<evidence type="ECO:0000313" key="12">
    <source>
        <dbReference type="Proteomes" id="UP000433483"/>
    </source>
</evidence>
<dbReference type="AlphaFoldDB" id="A0A6A3U1A1"/>
<evidence type="ECO:0000313" key="14">
    <source>
        <dbReference type="Proteomes" id="UP000440367"/>
    </source>
</evidence>
<evidence type="ECO:0000313" key="18">
    <source>
        <dbReference type="Proteomes" id="UP000476176"/>
    </source>
</evidence>
<comment type="caution">
    <text evidence="5">The sequence shown here is derived from an EMBL/GenBank/DDBJ whole genome shotgun (WGS) entry which is preliminary data.</text>
</comment>
<dbReference type="Proteomes" id="UP000440732">
    <property type="component" value="Unassembled WGS sequence"/>
</dbReference>
<evidence type="ECO:0000313" key="7">
    <source>
        <dbReference type="EMBL" id="KAE9238036.1"/>
    </source>
</evidence>
<dbReference type="Proteomes" id="UP000441208">
    <property type="component" value="Unassembled WGS sequence"/>
</dbReference>
<gene>
    <name evidence="9" type="ORF">PF001_g10353</name>
    <name evidence="8" type="ORF">PF002_g10512</name>
    <name evidence="7" type="ORF">PF004_g8411</name>
    <name evidence="6" type="ORF">PF005_g11422</name>
    <name evidence="5" type="ORF">PF006_g10200</name>
    <name evidence="3" type="ORF">PF007_g11457</name>
    <name evidence="10" type="ORF">PF008_g10349</name>
    <name evidence="1" type="ORF">PF009_g12618</name>
    <name evidence="4" type="ORF">PF010_g10554</name>
    <name evidence="2" type="ORF">PF011_g9925</name>
</gene>
<evidence type="ECO:0000313" key="5">
    <source>
        <dbReference type="EMBL" id="KAE9144896.1"/>
    </source>
</evidence>
<sequence length="75" mass="7922">MFTASENDDAPAALICFLATTTQAAKCDAALTYLLTNIHPRAANAVWPVGSSGTGKLRTRCCHRKATTDAVKAKI</sequence>
<evidence type="ECO:0000313" key="10">
    <source>
        <dbReference type="EMBL" id="KAE9342048.1"/>
    </source>
</evidence>
<dbReference type="EMBL" id="QXGD01000462">
    <property type="protein sequence ID" value="KAE9238930.1"/>
    <property type="molecule type" value="Genomic_DNA"/>
</dbReference>
<name>A0A6A3U1A1_9STRA</name>
<dbReference type="EMBL" id="QXGC01000391">
    <property type="protein sequence ID" value="KAE9238036.1"/>
    <property type="molecule type" value="Genomic_DNA"/>
</dbReference>
<dbReference type="EMBL" id="QXGB01000570">
    <property type="protein sequence ID" value="KAE9210419.1"/>
    <property type="molecule type" value="Genomic_DNA"/>
</dbReference>